<dbReference type="KEGG" id="tme:Tmel_1148"/>
<dbReference type="PROSITE" id="PS50109">
    <property type="entry name" value="HIS_KIN"/>
    <property type="match status" value="1"/>
</dbReference>
<dbReference type="GO" id="GO:0000160">
    <property type="term" value="P:phosphorelay signal transduction system"/>
    <property type="evidence" value="ECO:0007669"/>
    <property type="project" value="InterPro"/>
</dbReference>
<evidence type="ECO:0000259" key="8">
    <source>
        <dbReference type="PROSITE" id="PS50894"/>
    </source>
</evidence>
<dbReference type="EC" id="2.7.13.3" evidence="2"/>
<evidence type="ECO:0000256" key="1">
    <source>
        <dbReference type="ARBA" id="ARBA00000085"/>
    </source>
</evidence>
<dbReference type="SUPFAM" id="SSF55874">
    <property type="entry name" value="ATPase domain of HSP90 chaperone/DNA topoisomerase II/histidine kinase"/>
    <property type="match status" value="1"/>
</dbReference>
<dbReference type="PROSITE" id="PS50894">
    <property type="entry name" value="HPT"/>
    <property type="match status" value="1"/>
</dbReference>
<evidence type="ECO:0000256" key="3">
    <source>
        <dbReference type="ARBA" id="ARBA00022553"/>
    </source>
</evidence>
<dbReference type="InterPro" id="IPR005467">
    <property type="entry name" value="His_kinase_dom"/>
</dbReference>
<evidence type="ECO:0000313" key="9">
    <source>
        <dbReference type="EMBL" id="ABR31003.1"/>
    </source>
</evidence>
<evidence type="ECO:0000256" key="4">
    <source>
        <dbReference type="ARBA" id="ARBA00022679"/>
    </source>
</evidence>
<dbReference type="InterPro" id="IPR051315">
    <property type="entry name" value="Bact_Chemotaxis_CheA"/>
</dbReference>
<keyword evidence="4" id="KW-0808">Transferase</keyword>
<dbReference type="InterPro" id="IPR036890">
    <property type="entry name" value="HATPase_C_sf"/>
</dbReference>
<dbReference type="Gene3D" id="3.30.565.10">
    <property type="entry name" value="Histidine kinase-like ATPase, C-terminal domain"/>
    <property type="match status" value="1"/>
</dbReference>
<organism evidence="9 10">
    <name type="scientific">Thermosipho melanesiensis (strain DSM 12029 / CIP 104789 / BI429)</name>
    <dbReference type="NCBI Taxonomy" id="391009"/>
    <lineage>
        <taxon>Bacteria</taxon>
        <taxon>Thermotogati</taxon>
        <taxon>Thermotogota</taxon>
        <taxon>Thermotogae</taxon>
        <taxon>Thermotogales</taxon>
        <taxon>Fervidobacteriaceae</taxon>
        <taxon>Thermosipho</taxon>
    </lineage>
</organism>
<dbReference type="STRING" id="391009.Tmel_1148"/>
<reference evidence="9 10" key="2">
    <citation type="journal article" date="2009" name="Proc. Natl. Acad. Sci. U.S.A.">
        <title>On the chimeric nature, thermophilic origin, and phylogenetic placement of the Thermotogales.</title>
        <authorList>
            <person name="Zhaxybayeva O."/>
            <person name="Swithers K.S."/>
            <person name="Lapierre P."/>
            <person name="Fournier G.P."/>
            <person name="Bickhart D.M."/>
            <person name="DeBoy R.T."/>
            <person name="Nelson K.E."/>
            <person name="Nesbo C.L."/>
            <person name="Doolittle W.F."/>
            <person name="Gogarten J.P."/>
            <person name="Noll K.M."/>
        </authorList>
    </citation>
    <scope>NUCLEOTIDE SEQUENCE [LARGE SCALE GENOMIC DNA]</scope>
    <source>
        <strain evidence="10">DSM 12029 / CIP 104789 / BI429</strain>
    </source>
</reference>
<dbReference type="InterPro" id="IPR004358">
    <property type="entry name" value="Sig_transdc_His_kin-like_C"/>
</dbReference>
<dbReference type="Gene3D" id="1.20.120.160">
    <property type="entry name" value="HPT domain"/>
    <property type="match status" value="1"/>
</dbReference>
<name>A6LM52_THEM4</name>
<dbReference type="CDD" id="cd00088">
    <property type="entry name" value="HPT"/>
    <property type="match status" value="1"/>
</dbReference>
<protein>
    <recommendedName>
        <fullName evidence="2">histidine kinase</fullName>
        <ecNumber evidence="2">2.7.13.3</ecNumber>
    </recommendedName>
</protein>
<feature type="modified residue" description="Phosphohistidine" evidence="6">
    <location>
        <position position="42"/>
    </location>
</feature>
<feature type="domain" description="HPt" evidence="8">
    <location>
        <begin position="1"/>
        <end position="103"/>
    </location>
</feature>
<dbReference type="PANTHER" id="PTHR43395">
    <property type="entry name" value="SENSOR HISTIDINE KINASE CHEA"/>
    <property type="match status" value="1"/>
</dbReference>
<feature type="domain" description="Histidine kinase" evidence="7">
    <location>
        <begin position="122"/>
        <end position="337"/>
    </location>
</feature>
<dbReference type="InterPro" id="IPR008207">
    <property type="entry name" value="Sig_transdc_His_kin_Hpt_dom"/>
</dbReference>
<evidence type="ECO:0000256" key="5">
    <source>
        <dbReference type="ARBA" id="ARBA00022777"/>
    </source>
</evidence>
<dbReference type="Pfam" id="PF02518">
    <property type="entry name" value="HATPase_c"/>
    <property type="match status" value="1"/>
</dbReference>
<dbReference type="PANTHER" id="PTHR43395:SF10">
    <property type="entry name" value="CHEMOTAXIS PROTEIN CHEA"/>
    <property type="match status" value="1"/>
</dbReference>
<dbReference type="InterPro" id="IPR003594">
    <property type="entry name" value="HATPase_dom"/>
</dbReference>
<dbReference type="RefSeq" id="WP_012057362.1">
    <property type="nucleotide sequence ID" value="NC_009616.1"/>
</dbReference>
<evidence type="ECO:0000256" key="2">
    <source>
        <dbReference type="ARBA" id="ARBA00012438"/>
    </source>
</evidence>
<sequence length="377" mass="43886">MDFTEIFLSELSEKCIEAKKIISEIKKNNDKSLTKELYRIFHTIKGSASLVNMNNFSKLAHKIEEYLKKRLENEKMPDEKFLDNLIAVISKISNKTKDLTDEELNDLIKTLEGKKIAEEEITISQRDIFMLSEISEFISQTLEIENSVIRNNNKKALAKTKNLKKQLIEIFENIVFVKLENILKDLEELVQREAKKYSKKIKLVQKVRGVKIEKEDVKDILDILVHLIRNSIAHGIETPEERKKIGKDETGKIEIKAYIEQNKIFIEVSDDGKGLDLEKIEEKVKKLNLKVTPTEAIFLPGFSSKDEVDELSGRGIGLDMVKNFATTRGGDVKVETKKKQWYKVYHILRNEKFYHKCIDSKRCQKNIRNRNLKYTFC</sequence>
<evidence type="ECO:0000259" key="7">
    <source>
        <dbReference type="PROSITE" id="PS50109"/>
    </source>
</evidence>
<dbReference type="GO" id="GO:0004673">
    <property type="term" value="F:protein histidine kinase activity"/>
    <property type="evidence" value="ECO:0007669"/>
    <property type="project" value="UniProtKB-EC"/>
</dbReference>
<dbReference type="FunFam" id="3.30.565.10:FF:000016">
    <property type="entry name" value="Chemotaxis protein CheA, putative"/>
    <property type="match status" value="1"/>
</dbReference>
<keyword evidence="5 9" id="KW-0418">Kinase</keyword>
<dbReference type="HOGENOM" id="CLU_733488_0_0_0"/>
<evidence type="ECO:0000256" key="6">
    <source>
        <dbReference type="PROSITE-ProRule" id="PRU00110"/>
    </source>
</evidence>
<dbReference type="PRINTS" id="PR00344">
    <property type="entry name" value="BCTRLSENSOR"/>
</dbReference>
<proteinExistence type="predicted"/>
<keyword evidence="3 6" id="KW-0597">Phosphoprotein</keyword>
<dbReference type="EMBL" id="CP000716">
    <property type="protein sequence ID" value="ABR31003.1"/>
    <property type="molecule type" value="Genomic_DNA"/>
</dbReference>
<dbReference type="SMART" id="SM00073">
    <property type="entry name" value="HPT"/>
    <property type="match status" value="1"/>
</dbReference>
<dbReference type="AlphaFoldDB" id="A6LM52"/>
<reference evidence="9 10" key="1">
    <citation type="submission" date="2007-05" db="EMBL/GenBank/DDBJ databases">
        <title>Complete sequence of Thermosipho melanesiensis BI429.</title>
        <authorList>
            <consortium name="US DOE Joint Genome Institute"/>
            <person name="Copeland A."/>
            <person name="Lucas S."/>
            <person name="Lapidus A."/>
            <person name="Barry K."/>
            <person name="Glavina del Rio T."/>
            <person name="Dalin E."/>
            <person name="Tice H."/>
            <person name="Pitluck S."/>
            <person name="Chertkov O."/>
            <person name="Brettin T."/>
            <person name="Bruce D."/>
            <person name="Detter J.C."/>
            <person name="Han C."/>
            <person name="Schmutz J."/>
            <person name="Larimer F."/>
            <person name="Land M."/>
            <person name="Hauser L."/>
            <person name="Kyrpides N."/>
            <person name="Mikhailova N."/>
            <person name="Nelson K."/>
            <person name="Gogarten J.P."/>
            <person name="Noll K."/>
            <person name="Richardson P."/>
        </authorList>
    </citation>
    <scope>NUCLEOTIDE SEQUENCE [LARGE SCALE GENOMIC DNA]</scope>
    <source>
        <strain evidence="10">DSM 12029 / CIP 104789 / BI429</strain>
    </source>
</reference>
<dbReference type="InterPro" id="IPR036641">
    <property type="entry name" value="HPT_dom_sf"/>
</dbReference>
<dbReference type="eggNOG" id="COG2198">
    <property type="taxonomic scope" value="Bacteria"/>
</dbReference>
<dbReference type="Proteomes" id="UP000001110">
    <property type="component" value="Chromosome"/>
</dbReference>
<dbReference type="eggNOG" id="COG0643">
    <property type="taxonomic scope" value="Bacteria"/>
</dbReference>
<comment type="catalytic activity">
    <reaction evidence="1">
        <text>ATP + protein L-histidine = ADP + protein N-phospho-L-histidine.</text>
        <dbReference type="EC" id="2.7.13.3"/>
    </reaction>
</comment>
<dbReference type="Pfam" id="PF01627">
    <property type="entry name" value="Hpt"/>
    <property type="match status" value="1"/>
</dbReference>
<evidence type="ECO:0000313" key="10">
    <source>
        <dbReference type="Proteomes" id="UP000001110"/>
    </source>
</evidence>
<dbReference type="SUPFAM" id="SSF47226">
    <property type="entry name" value="Histidine-containing phosphotransfer domain, HPT domain"/>
    <property type="match status" value="1"/>
</dbReference>
<accession>A6LM52</accession>
<gene>
    <name evidence="9" type="ordered locus">Tmel_1148</name>
</gene>
<dbReference type="SMART" id="SM00387">
    <property type="entry name" value="HATPase_c"/>
    <property type="match status" value="1"/>
</dbReference>